<reference evidence="1" key="1">
    <citation type="submission" date="2023-04" db="EMBL/GenBank/DDBJ databases">
        <title>Chromosome-level genome of Chaenocephalus aceratus.</title>
        <authorList>
            <person name="Park H."/>
        </authorList>
    </citation>
    <scope>NUCLEOTIDE SEQUENCE</scope>
    <source>
        <strain evidence="1">DE</strain>
        <tissue evidence="1">Muscle</tissue>
    </source>
</reference>
<accession>A0AAD9BB02</accession>
<dbReference type="InterPro" id="IPR035969">
    <property type="entry name" value="Rab-GAP_TBC_sf"/>
</dbReference>
<dbReference type="AlphaFoldDB" id="A0AAD9BB02"/>
<protein>
    <submittedName>
        <fullName evidence="1">TBC1 domain family member 16</fullName>
    </submittedName>
</protein>
<dbReference type="Proteomes" id="UP001228049">
    <property type="component" value="Unassembled WGS sequence"/>
</dbReference>
<dbReference type="SUPFAM" id="SSF47923">
    <property type="entry name" value="Ypt/Rab-GAP domain of gyp1p"/>
    <property type="match status" value="1"/>
</dbReference>
<evidence type="ECO:0000313" key="2">
    <source>
        <dbReference type="Proteomes" id="UP001228049"/>
    </source>
</evidence>
<comment type="caution">
    <text evidence="1">The sequence shown here is derived from an EMBL/GenBank/DDBJ whole genome shotgun (WGS) entry which is preliminary data.</text>
</comment>
<evidence type="ECO:0000313" key="1">
    <source>
        <dbReference type="EMBL" id="KAK1878018.1"/>
    </source>
</evidence>
<proteinExistence type="predicted"/>
<sequence length="146" mass="16678">MSPEEHSEFWRKVQFTVDKDVVRTDRSNHFFRGENNPNVEIMRQCSCLCWLHLTLVQLTLIHYPVSKDLAGHAPQTGWIVLAREDLLVILRQVWGSRLDSAGQSVWTELAPLSQLANVKLQAHRVKNRALIQQDLCEGPVLAVTNV</sequence>
<keyword evidence="2" id="KW-1185">Reference proteome</keyword>
<organism evidence="1 2">
    <name type="scientific">Dissostichus eleginoides</name>
    <name type="common">Patagonian toothfish</name>
    <name type="synonym">Dissostichus amissus</name>
    <dbReference type="NCBI Taxonomy" id="100907"/>
    <lineage>
        <taxon>Eukaryota</taxon>
        <taxon>Metazoa</taxon>
        <taxon>Chordata</taxon>
        <taxon>Craniata</taxon>
        <taxon>Vertebrata</taxon>
        <taxon>Euteleostomi</taxon>
        <taxon>Actinopterygii</taxon>
        <taxon>Neopterygii</taxon>
        <taxon>Teleostei</taxon>
        <taxon>Neoteleostei</taxon>
        <taxon>Acanthomorphata</taxon>
        <taxon>Eupercaria</taxon>
        <taxon>Perciformes</taxon>
        <taxon>Notothenioidei</taxon>
        <taxon>Nototheniidae</taxon>
        <taxon>Dissostichus</taxon>
    </lineage>
</organism>
<gene>
    <name evidence="1" type="ORF">KUDE01_003326</name>
</gene>
<dbReference type="EMBL" id="JASDAP010000027">
    <property type="protein sequence ID" value="KAK1878018.1"/>
    <property type="molecule type" value="Genomic_DNA"/>
</dbReference>
<name>A0AAD9BB02_DISEL</name>